<dbReference type="SUPFAM" id="SSF51905">
    <property type="entry name" value="FAD/NAD(P)-binding domain"/>
    <property type="match status" value="1"/>
</dbReference>
<dbReference type="InterPro" id="IPR050464">
    <property type="entry name" value="Zeta_carotene_desat/Oxidored"/>
</dbReference>
<dbReference type="Proteomes" id="UP000292507">
    <property type="component" value="Unassembled WGS sequence"/>
</dbReference>
<keyword evidence="3" id="KW-1185">Reference proteome</keyword>
<evidence type="ECO:0000313" key="2">
    <source>
        <dbReference type="EMBL" id="RZU33089.1"/>
    </source>
</evidence>
<sequence length="421" mass="47187">MRIGIIGAGATGLTAAYDLVGDGHDVTVLEGADEIGGLAGSLTVQGTPLERFYHHIFESDRAMIEIIDELGLSPKLTFHSTTTGIFHGGELHDFSTPVDMLKFPPLRLVDRIRFGASSAMLKLIRNGERLGDRRALEWVRRWAGRRAGDVIWEPLLTGKFGSRAPEISMAWLWARVHFRTFKLGYMDGGFHQVYEALLRAVEKRGGTIETGKKLTAVAQPDPAGPVEVRTQDGARYEYDKVLVTVPQPAFAQAAGAGPGDVLQRAEYLGATCFVLECDRSVIPYYWLNINDPSFPFLAVVEHTNMVPPEQYGGRHVIYVGNYVPRDDWRYTTDPAELLERYVPWLRRINPDFDLSWVTDWHFSKAGFAQPVVTPDYRESIPPHETSMPGVVLATMSQVYPQDRGQSYAVAMARRVVQQYFR</sequence>
<dbReference type="Pfam" id="PF01593">
    <property type="entry name" value="Amino_oxidase"/>
    <property type="match status" value="1"/>
</dbReference>
<comment type="caution">
    <text evidence="2">The sequence shown here is derived from an EMBL/GenBank/DDBJ whole genome shotgun (WGS) entry which is preliminary data.</text>
</comment>
<dbReference type="NCBIfam" id="NF005560">
    <property type="entry name" value="PRK07233.1"/>
    <property type="match status" value="1"/>
</dbReference>
<dbReference type="InterPro" id="IPR002937">
    <property type="entry name" value="Amino_oxidase"/>
</dbReference>
<dbReference type="Gene3D" id="1.10.3110.10">
    <property type="entry name" value="protoporphyrinogen ix oxidase, domain 3"/>
    <property type="match status" value="1"/>
</dbReference>
<evidence type="ECO:0000259" key="1">
    <source>
        <dbReference type="Pfam" id="PF01593"/>
    </source>
</evidence>
<dbReference type="EMBL" id="SHKV01000001">
    <property type="protein sequence ID" value="RZU33089.1"/>
    <property type="molecule type" value="Genomic_DNA"/>
</dbReference>
<gene>
    <name evidence="2" type="ORF">BKA19_2804</name>
</gene>
<protein>
    <submittedName>
        <fullName evidence="2">UDP-galactopyranose mutase</fullName>
    </submittedName>
</protein>
<dbReference type="PRINTS" id="PR00419">
    <property type="entry name" value="ADXRDTASE"/>
</dbReference>
<dbReference type="Gene3D" id="3.50.50.60">
    <property type="entry name" value="FAD/NAD(P)-binding domain"/>
    <property type="match status" value="2"/>
</dbReference>
<proteinExistence type="predicted"/>
<dbReference type="Gene3D" id="3.90.660.20">
    <property type="entry name" value="Protoporphyrinogen oxidase, mitochondrial, domain 2"/>
    <property type="match status" value="1"/>
</dbReference>
<dbReference type="InterPro" id="IPR036188">
    <property type="entry name" value="FAD/NAD-bd_sf"/>
</dbReference>
<feature type="domain" description="Amine oxidase" evidence="1">
    <location>
        <begin position="11"/>
        <end position="395"/>
    </location>
</feature>
<reference evidence="2 3" key="1">
    <citation type="submission" date="2019-02" db="EMBL/GenBank/DDBJ databases">
        <title>Sequencing the genomes of 1000 actinobacteria strains.</title>
        <authorList>
            <person name="Klenk H.-P."/>
        </authorList>
    </citation>
    <scope>NUCLEOTIDE SEQUENCE [LARGE SCALE GENOMIC DNA]</scope>
    <source>
        <strain evidence="2 3">DSM 44509</strain>
    </source>
</reference>
<dbReference type="RefSeq" id="WP_104527655.1">
    <property type="nucleotide sequence ID" value="NZ_POQT01000007.1"/>
</dbReference>
<dbReference type="PANTHER" id="PTHR42923:SF46">
    <property type="entry name" value="AMINE OXIDASE"/>
    <property type="match status" value="1"/>
</dbReference>
<evidence type="ECO:0000313" key="3">
    <source>
        <dbReference type="Proteomes" id="UP000292507"/>
    </source>
</evidence>
<name>A0A4Q7YAE8_9ACTN</name>
<dbReference type="PANTHER" id="PTHR42923">
    <property type="entry name" value="PROTOPORPHYRINOGEN OXIDASE"/>
    <property type="match status" value="1"/>
</dbReference>
<dbReference type="AlphaFoldDB" id="A0A4Q7YAE8"/>
<accession>A0A4Q7YAE8</accession>
<organism evidence="2 3">
    <name type="scientific">Blastococcus saxobsidens</name>
    <dbReference type="NCBI Taxonomy" id="138336"/>
    <lineage>
        <taxon>Bacteria</taxon>
        <taxon>Bacillati</taxon>
        <taxon>Actinomycetota</taxon>
        <taxon>Actinomycetes</taxon>
        <taxon>Geodermatophilales</taxon>
        <taxon>Geodermatophilaceae</taxon>
        <taxon>Blastococcus</taxon>
    </lineage>
</organism>
<dbReference type="OrthoDB" id="9803192at2"/>
<dbReference type="GO" id="GO:0016491">
    <property type="term" value="F:oxidoreductase activity"/>
    <property type="evidence" value="ECO:0007669"/>
    <property type="project" value="InterPro"/>
</dbReference>